<keyword evidence="2" id="KW-0808">Transferase</keyword>
<dbReference type="GO" id="GO:0009252">
    <property type="term" value="P:peptidoglycan biosynthetic process"/>
    <property type="evidence" value="ECO:0007669"/>
    <property type="project" value="UniProtKB-KW"/>
</dbReference>
<protein>
    <recommendedName>
        <fullName evidence="9">Methicillin resistance protein</fullName>
    </recommendedName>
</protein>
<accession>A0A1F4R8Y9</accession>
<evidence type="ECO:0008006" key="9">
    <source>
        <dbReference type="Google" id="ProtNLM"/>
    </source>
</evidence>
<evidence type="ECO:0000256" key="1">
    <source>
        <dbReference type="ARBA" id="ARBA00009943"/>
    </source>
</evidence>
<reference evidence="7 8" key="1">
    <citation type="journal article" date="2016" name="Nat. Commun.">
        <title>Thousands of microbial genomes shed light on interconnected biogeochemical processes in an aquifer system.</title>
        <authorList>
            <person name="Anantharaman K."/>
            <person name="Brown C.T."/>
            <person name="Hug L.A."/>
            <person name="Sharon I."/>
            <person name="Castelle C.J."/>
            <person name="Probst A.J."/>
            <person name="Thomas B.C."/>
            <person name="Singh A."/>
            <person name="Wilkins M.J."/>
            <person name="Karaoz U."/>
            <person name="Brodie E.L."/>
            <person name="Williams K.H."/>
            <person name="Hubbard S.S."/>
            <person name="Banfield J.F."/>
        </authorList>
    </citation>
    <scope>NUCLEOTIDE SEQUENCE [LARGE SCALE GENOMIC DNA]</scope>
</reference>
<comment type="similarity">
    <text evidence="1">Belongs to the FemABX family.</text>
</comment>
<name>A0A1F4R8Y9_UNCSA</name>
<dbReference type="PANTHER" id="PTHR36174">
    <property type="entry name" value="LIPID II:GLYCINE GLYCYLTRANSFERASE"/>
    <property type="match status" value="1"/>
</dbReference>
<evidence type="ECO:0000313" key="8">
    <source>
        <dbReference type="Proteomes" id="UP000176938"/>
    </source>
</evidence>
<keyword evidence="6" id="KW-0961">Cell wall biogenesis/degradation</keyword>
<dbReference type="Proteomes" id="UP000176938">
    <property type="component" value="Unassembled WGS sequence"/>
</dbReference>
<proteinExistence type="inferred from homology"/>
<evidence type="ECO:0000256" key="6">
    <source>
        <dbReference type="ARBA" id="ARBA00023316"/>
    </source>
</evidence>
<dbReference type="Gene3D" id="3.40.630.30">
    <property type="match status" value="2"/>
</dbReference>
<dbReference type="Pfam" id="PF02388">
    <property type="entry name" value="FemAB"/>
    <property type="match status" value="3"/>
</dbReference>
<keyword evidence="4" id="KW-0573">Peptidoglycan synthesis</keyword>
<dbReference type="GO" id="GO:0016755">
    <property type="term" value="F:aminoacyltransferase activity"/>
    <property type="evidence" value="ECO:0007669"/>
    <property type="project" value="InterPro"/>
</dbReference>
<evidence type="ECO:0000256" key="3">
    <source>
        <dbReference type="ARBA" id="ARBA00022960"/>
    </source>
</evidence>
<evidence type="ECO:0000256" key="5">
    <source>
        <dbReference type="ARBA" id="ARBA00023315"/>
    </source>
</evidence>
<organism evidence="7 8">
    <name type="scientific">candidate division WOR-1 bacterium RIFCSPLOWO2_02_FULL_46_20</name>
    <dbReference type="NCBI Taxonomy" id="1802567"/>
    <lineage>
        <taxon>Bacteria</taxon>
        <taxon>Bacillati</taxon>
        <taxon>Saganbacteria</taxon>
    </lineage>
</organism>
<dbReference type="EMBL" id="METP01000048">
    <property type="protein sequence ID" value="OGC04620.1"/>
    <property type="molecule type" value="Genomic_DNA"/>
</dbReference>
<sequence length="350" mass="40687">MKSRLITYTERETWNDFVSRSAECPVLQSFEWGELKANFGWQPLRLAIEAEGKFIAGISILKKKMPHLPYSLFYAPRGPIVDYNNREVLECLLHAVEKEADKHHAVSLKIDPAVLEPGLLPALGFIKAGKQIQPRATIILDLTREKNEILMSFEEKTRYNIRLAAKKGVAIKENLSDKGLSEFYELYKGTAARDKFLIHPVTYYQKIREIIFENGLGSNFIAYYNEKPIAAVIVFCFGSKIWYMYGASSSEHRNLMPNHLLHWQIIQWAMEKKYKTYDLWGIPANPHEGHSLWGVYRFKKGFNGETVKYIGAYDFPYIQLFYNVFEHGVRWFQNFRSFMIKGKVEDSLSE</sequence>
<dbReference type="InterPro" id="IPR050644">
    <property type="entry name" value="PG_Glycine_Bridge_Synth"/>
</dbReference>
<dbReference type="AlphaFoldDB" id="A0A1F4R8Y9"/>
<keyword evidence="5" id="KW-0012">Acyltransferase</keyword>
<evidence type="ECO:0000256" key="2">
    <source>
        <dbReference type="ARBA" id="ARBA00022679"/>
    </source>
</evidence>
<dbReference type="PANTHER" id="PTHR36174:SF1">
    <property type="entry name" value="LIPID II:GLYCINE GLYCYLTRANSFERASE"/>
    <property type="match status" value="1"/>
</dbReference>
<evidence type="ECO:0000313" key="7">
    <source>
        <dbReference type="EMBL" id="OGC04620.1"/>
    </source>
</evidence>
<dbReference type="InterPro" id="IPR003447">
    <property type="entry name" value="FEMABX"/>
</dbReference>
<keyword evidence="3" id="KW-0133">Cell shape</keyword>
<dbReference type="SUPFAM" id="SSF55729">
    <property type="entry name" value="Acyl-CoA N-acyltransferases (Nat)"/>
    <property type="match status" value="2"/>
</dbReference>
<gene>
    <name evidence="7" type="ORF">A3H38_03055</name>
</gene>
<dbReference type="PROSITE" id="PS51191">
    <property type="entry name" value="FEMABX"/>
    <property type="match status" value="1"/>
</dbReference>
<comment type="caution">
    <text evidence="7">The sequence shown here is derived from an EMBL/GenBank/DDBJ whole genome shotgun (WGS) entry which is preliminary data.</text>
</comment>
<dbReference type="GO" id="GO:0008360">
    <property type="term" value="P:regulation of cell shape"/>
    <property type="evidence" value="ECO:0007669"/>
    <property type="project" value="UniProtKB-KW"/>
</dbReference>
<dbReference type="InterPro" id="IPR016181">
    <property type="entry name" value="Acyl_CoA_acyltransferase"/>
</dbReference>
<evidence type="ECO:0000256" key="4">
    <source>
        <dbReference type="ARBA" id="ARBA00022984"/>
    </source>
</evidence>
<dbReference type="GO" id="GO:0071555">
    <property type="term" value="P:cell wall organization"/>
    <property type="evidence" value="ECO:0007669"/>
    <property type="project" value="UniProtKB-KW"/>
</dbReference>